<dbReference type="Proteomes" id="UP000290283">
    <property type="component" value="Unassembled WGS sequence"/>
</dbReference>
<organism evidence="1 2">
    <name type="scientific">Flavobacterium amnicola</name>
    <dbReference type="NCBI Taxonomy" id="2506422"/>
    <lineage>
        <taxon>Bacteria</taxon>
        <taxon>Pseudomonadati</taxon>
        <taxon>Bacteroidota</taxon>
        <taxon>Flavobacteriia</taxon>
        <taxon>Flavobacteriales</taxon>
        <taxon>Flavobacteriaceae</taxon>
        <taxon>Flavobacterium</taxon>
    </lineage>
</organism>
<protein>
    <submittedName>
        <fullName evidence="1">Uncharacterized protein</fullName>
    </submittedName>
</protein>
<reference evidence="2" key="1">
    <citation type="submission" date="2019-01" db="EMBL/GenBank/DDBJ databases">
        <title>Cytophagaceae bacterium strain CAR-16.</title>
        <authorList>
            <person name="Chen W.-M."/>
        </authorList>
    </citation>
    <scope>NUCLEOTIDE SEQUENCE [LARGE SCALE GENOMIC DNA]</scope>
    <source>
        <strain evidence="2">LLJ-11</strain>
    </source>
</reference>
<evidence type="ECO:0000313" key="1">
    <source>
        <dbReference type="EMBL" id="RXR17360.1"/>
    </source>
</evidence>
<sequence length="149" mass="17330">MKKYYHYTTEFKLEEIIESEKIKLAVASVGGKNEKACAWVSSNPQWENTATKYESDELGNYHKLTFDEQLEKYGCARIQVEPIGLIPWNKIKHLAKMDLTYAESMVKAGIEMGGKQSEWFGSLYPIGIERWIKAEVYKNGEWIEYDVFE</sequence>
<name>A0A4V1N1R4_9FLAO</name>
<dbReference type="AlphaFoldDB" id="A0A4V1N1R4"/>
<accession>A0A4V1N1R4</accession>
<proteinExistence type="predicted"/>
<dbReference type="EMBL" id="SBKO01000005">
    <property type="protein sequence ID" value="RXR17360.1"/>
    <property type="molecule type" value="Genomic_DNA"/>
</dbReference>
<keyword evidence="2" id="KW-1185">Reference proteome</keyword>
<dbReference type="OrthoDB" id="8913274at2"/>
<gene>
    <name evidence="1" type="ORF">EQG63_11265</name>
</gene>
<comment type="caution">
    <text evidence="1">The sequence shown here is derived from an EMBL/GenBank/DDBJ whole genome shotgun (WGS) entry which is preliminary data.</text>
</comment>
<evidence type="ECO:0000313" key="2">
    <source>
        <dbReference type="Proteomes" id="UP000290283"/>
    </source>
</evidence>
<dbReference type="RefSeq" id="WP_129436478.1">
    <property type="nucleotide sequence ID" value="NZ_SBKO01000005.1"/>
</dbReference>